<dbReference type="Gene3D" id="3.30.70.2860">
    <property type="match status" value="1"/>
</dbReference>
<dbReference type="Pfam" id="PF18146">
    <property type="entry name" value="CinA_KH"/>
    <property type="match status" value="1"/>
</dbReference>
<organism evidence="3 4">
    <name type="scientific">Ectobacillus funiculus</name>
    <dbReference type="NCBI Taxonomy" id="137993"/>
    <lineage>
        <taxon>Bacteria</taxon>
        <taxon>Bacillati</taxon>
        <taxon>Bacillota</taxon>
        <taxon>Bacilli</taxon>
        <taxon>Bacillales</taxon>
        <taxon>Bacillaceae</taxon>
        <taxon>Ectobacillus</taxon>
    </lineage>
</organism>
<name>A0ABV5WNV5_9BACI</name>
<reference evidence="3 4" key="1">
    <citation type="submission" date="2024-09" db="EMBL/GenBank/DDBJ databases">
        <authorList>
            <person name="Sun Q."/>
            <person name="Mori K."/>
        </authorList>
    </citation>
    <scope>NUCLEOTIDE SEQUENCE [LARGE SCALE GENOMIC DNA]</scope>
    <source>
        <strain evidence="3 4">JCM 11201</strain>
    </source>
</reference>
<comment type="similarity">
    <text evidence="1">Belongs to the CinA family.</text>
</comment>
<dbReference type="SUPFAM" id="SSF142433">
    <property type="entry name" value="CinA-like"/>
    <property type="match status" value="1"/>
</dbReference>
<dbReference type="InterPro" id="IPR008135">
    <property type="entry name" value="Competence-induced_CinA"/>
</dbReference>
<dbReference type="InterPro" id="IPR001453">
    <property type="entry name" value="MoaB/Mog_dom"/>
</dbReference>
<evidence type="ECO:0000259" key="2">
    <source>
        <dbReference type="SMART" id="SM00852"/>
    </source>
</evidence>
<dbReference type="Gene3D" id="3.90.950.20">
    <property type="entry name" value="CinA-like"/>
    <property type="match status" value="1"/>
</dbReference>
<accession>A0ABV5WNV5</accession>
<feature type="domain" description="MoaB/Mog" evidence="2">
    <location>
        <begin position="4"/>
        <end position="170"/>
    </location>
</feature>
<dbReference type="NCBIfam" id="TIGR00200">
    <property type="entry name" value="cinA_nterm"/>
    <property type="match status" value="1"/>
</dbReference>
<dbReference type="Pfam" id="PF00994">
    <property type="entry name" value="MoCF_biosynth"/>
    <property type="match status" value="1"/>
</dbReference>
<dbReference type="RefSeq" id="WP_379952238.1">
    <property type="nucleotide sequence ID" value="NZ_JBHMAF010000196.1"/>
</dbReference>
<sequence>MNAEIIAVGTELLLGQILNTNAQFLSQKLAAIGMNMYYQTVVGDNADRLRSAIETAQQRADILIFTGGLGPTKDDLTKETIALAVGSSLVYNDDALRSIEEYYARTGRTFTENNKKQALVLEGSVVFPNDHGMAPGMGLRRDNKTYILLPGPPKEMRPMYDSYVEPFLLPLTSKETLHSRVLRFFGIGESQLEETLQDLIDTQTNPTIAPLAAEGEVTLRLTAKHASKDEANRLIDNVERAILDRVGEFFYGYDQDSLQGKLVSLLKKTGMTLASAESLTGGLFSEKITEVAGVSSFFYGGVICYSNEVKQHVLGVPAGVLETDGAVSEASAALLAENVSKLLKADIGISFTGVAGPGELEGKPPGTVFVGIAGKGMKTLVVPLKLWGTRQQIRERAMRYGMYHLYKKLEG</sequence>
<dbReference type="Proteomes" id="UP001589609">
    <property type="component" value="Unassembled WGS sequence"/>
</dbReference>
<dbReference type="NCBIfam" id="NF001813">
    <property type="entry name" value="PRK00549.1"/>
    <property type="match status" value="1"/>
</dbReference>
<dbReference type="InterPro" id="IPR050101">
    <property type="entry name" value="CinA"/>
</dbReference>
<dbReference type="InterPro" id="IPR041424">
    <property type="entry name" value="CinA_KH"/>
</dbReference>
<dbReference type="CDD" id="cd00885">
    <property type="entry name" value="cinA"/>
    <property type="match status" value="1"/>
</dbReference>
<evidence type="ECO:0000313" key="3">
    <source>
        <dbReference type="EMBL" id="MFB9762334.1"/>
    </source>
</evidence>
<dbReference type="InterPro" id="IPR036653">
    <property type="entry name" value="CinA-like_C"/>
</dbReference>
<dbReference type="PIRSF" id="PIRSF006728">
    <property type="entry name" value="CinA"/>
    <property type="match status" value="1"/>
</dbReference>
<dbReference type="PANTHER" id="PTHR13939:SF0">
    <property type="entry name" value="NMN AMIDOHYDROLASE-LIKE PROTEIN YFAY"/>
    <property type="match status" value="1"/>
</dbReference>
<evidence type="ECO:0000313" key="4">
    <source>
        <dbReference type="Proteomes" id="UP001589609"/>
    </source>
</evidence>
<dbReference type="NCBIfam" id="TIGR00199">
    <property type="entry name" value="PncC_domain"/>
    <property type="match status" value="1"/>
</dbReference>
<dbReference type="HAMAP" id="MF_00226_B">
    <property type="entry name" value="CinA_B"/>
    <property type="match status" value="1"/>
</dbReference>
<gene>
    <name evidence="1" type="primary">cinA</name>
    <name evidence="3" type="ORF">ACFFMS_29345</name>
</gene>
<evidence type="ECO:0000256" key="1">
    <source>
        <dbReference type="HAMAP-Rule" id="MF_00226"/>
    </source>
</evidence>
<dbReference type="PANTHER" id="PTHR13939">
    <property type="entry name" value="NICOTINAMIDE-NUCLEOTIDE AMIDOHYDROLASE PNCC"/>
    <property type="match status" value="1"/>
</dbReference>
<dbReference type="SMART" id="SM00852">
    <property type="entry name" value="MoCF_biosynth"/>
    <property type="match status" value="1"/>
</dbReference>
<protein>
    <recommendedName>
        <fullName evidence="1">Putative competence-damage inducible protein</fullName>
    </recommendedName>
</protein>
<proteinExistence type="inferred from homology"/>
<dbReference type="InterPro" id="IPR008136">
    <property type="entry name" value="CinA_C"/>
</dbReference>
<dbReference type="InterPro" id="IPR036425">
    <property type="entry name" value="MoaB/Mog-like_dom_sf"/>
</dbReference>
<dbReference type="SUPFAM" id="SSF53218">
    <property type="entry name" value="Molybdenum cofactor biosynthesis proteins"/>
    <property type="match status" value="1"/>
</dbReference>
<dbReference type="Gene3D" id="3.40.980.10">
    <property type="entry name" value="MoaB/Mog-like domain"/>
    <property type="match status" value="1"/>
</dbReference>
<dbReference type="Pfam" id="PF02464">
    <property type="entry name" value="CinA"/>
    <property type="match status" value="1"/>
</dbReference>
<dbReference type="NCBIfam" id="TIGR00177">
    <property type="entry name" value="molyb_syn"/>
    <property type="match status" value="1"/>
</dbReference>
<dbReference type="EMBL" id="JBHMAF010000196">
    <property type="protein sequence ID" value="MFB9762334.1"/>
    <property type="molecule type" value="Genomic_DNA"/>
</dbReference>
<comment type="caution">
    <text evidence="3">The sequence shown here is derived from an EMBL/GenBank/DDBJ whole genome shotgun (WGS) entry which is preliminary data.</text>
</comment>
<keyword evidence="4" id="KW-1185">Reference proteome</keyword>